<keyword evidence="1" id="KW-0472">Membrane</keyword>
<dbReference type="AlphaFoldDB" id="H1PYN3"/>
<feature type="transmembrane region" description="Helical" evidence="1">
    <location>
        <begin position="6"/>
        <end position="23"/>
    </location>
</feature>
<dbReference type="Proteomes" id="UP000003233">
    <property type="component" value="Unassembled WGS sequence"/>
</dbReference>
<feature type="transmembrane region" description="Helical" evidence="1">
    <location>
        <begin position="35"/>
        <end position="54"/>
    </location>
</feature>
<feature type="transmembrane region" description="Helical" evidence="1">
    <location>
        <begin position="66"/>
        <end position="85"/>
    </location>
</feature>
<dbReference type="BioCyc" id="FSP457404-HMP:GTSQ-3581-MONOMER"/>
<name>H1PYN3_9FUSO</name>
<dbReference type="EMBL" id="AGWJ02000035">
    <property type="protein sequence ID" value="EHO77222.1"/>
    <property type="molecule type" value="Genomic_DNA"/>
</dbReference>
<protein>
    <submittedName>
        <fullName evidence="2">Uncharacterized protein</fullName>
    </submittedName>
</protein>
<keyword evidence="1" id="KW-1133">Transmembrane helix</keyword>
<proteinExistence type="predicted"/>
<reference evidence="2 3" key="1">
    <citation type="submission" date="2012-07" db="EMBL/GenBank/DDBJ databases">
        <title>The Genome Sequence of Fusobacterium ulcerans 12_1B.</title>
        <authorList>
            <consortium name="The Broad Institute Genome Sequencing Platform"/>
            <person name="Earl A."/>
            <person name="Ward D."/>
            <person name="Feldgarden M."/>
            <person name="Gevers D."/>
            <person name="Strauss J."/>
            <person name="Ambrose C.E."/>
            <person name="Allen-Vercoe E."/>
            <person name="Walker B."/>
            <person name="Young S.K."/>
            <person name="Zeng Q."/>
            <person name="Gargeya S."/>
            <person name="Fitzgerald M."/>
            <person name="Haas B."/>
            <person name="Abouelleil A."/>
            <person name="Alvarado L."/>
            <person name="Arachchi H.M."/>
            <person name="Berlin A.M."/>
            <person name="Chapman S.B."/>
            <person name="Goldberg J."/>
            <person name="Griggs A."/>
            <person name="Gujja S."/>
            <person name="Hansen M."/>
            <person name="Howarth C."/>
            <person name="Imamovic A."/>
            <person name="Larimer J."/>
            <person name="McCowen C."/>
            <person name="Montmayeur A."/>
            <person name="Murphy C."/>
            <person name="Neiman D."/>
            <person name="Pearson M."/>
            <person name="Priest M."/>
            <person name="Roberts A."/>
            <person name="Saif S."/>
            <person name="Shea T."/>
            <person name="Sisk P."/>
            <person name="Sykes S."/>
            <person name="Wortman J."/>
            <person name="Nusbaum C."/>
            <person name="Birren B."/>
        </authorList>
    </citation>
    <scope>NUCLEOTIDE SEQUENCE [LARGE SCALE GENOMIC DNA]</scope>
    <source>
        <strain evidence="2 3">12_1B</strain>
    </source>
</reference>
<comment type="caution">
    <text evidence="2">The sequence shown here is derived from an EMBL/GenBank/DDBJ whole genome shotgun (WGS) entry which is preliminary data.</text>
</comment>
<evidence type="ECO:0000313" key="3">
    <source>
        <dbReference type="Proteomes" id="UP000003233"/>
    </source>
</evidence>
<evidence type="ECO:0000313" key="2">
    <source>
        <dbReference type="EMBL" id="EHO77222.1"/>
    </source>
</evidence>
<keyword evidence="3" id="KW-1185">Reference proteome</keyword>
<gene>
    <name evidence="2" type="ORF">HMPREF0402_03526</name>
</gene>
<organism evidence="2 3">
    <name type="scientific">Fusobacterium ulcerans 12-1B</name>
    <dbReference type="NCBI Taxonomy" id="457404"/>
    <lineage>
        <taxon>Bacteria</taxon>
        <taxon>Fusobacteriati</taxon>
        <taxon>Fusobacteriota</taxon>
        <taxon>Fusobacteriia</taxon>
        <taxon>Fusobacteriales</taxon>
        <taxon>Fusobacteriaceae</taxon>
        <taxon>Fusobacterium</taxon>
    </lineage>
</organism>
<dbReference type="PATRIC" id="fig|457404.5.peg.3499"/>
<keyword evidence="1" id="KW-0812">Transmembrane</keyword>
<sequence>MFIILNIVTVIYAIIIGVVLLKNKKYSKLKRFHTILILILLALVGGSVAGKGAVNSIKETGAIGTLNYFMMILSFLVCVIASIEIPKLKKDKE</sequence>
<evidence type="ECO:0000256" key="1">
    <source>
        <dbReference type="SAM" id="Phobius"/>
    </source>
</evidence>
<dbReference type="RefSeq" id="WP_008699489.1">
    <property type="nucleotide sequence ID" value="NZ_KE161012.1"/>
</dbReference>
<dbReference type="HOGENOM" id="CLU_2395469_0_0_0"/>
<accession>H1PYN3</accession>